<dbReference type="EMBL" id="VTAV01000002">
    <property type="protein sequence ID" value="TYR37628.1"/>
    <property type="molecule type" value="Genomic_DNA"/>
</dbReference>
<dbReference type="InterPro" id="IPR012944">
    <property type="entry name" value="SusD_RagB_dom"/>
</dbReference>
<organism evidence="8 9">
    <name type="scientific">Sphingobacterium phlebotomi</name>
    <dbReference type="NCBI Taxonomy" id="2605433"/>
    <lineage>
        <taxon>Bacteria</taxon>
        <taxon>Pseudomonadati</taxon>
        <taxon>Bacteroidota</taxon>
        <taxon>Sphingobacteriia</taxon>
        <taxon>Sphingobacteriales</taxon>
        <taxon>Sphingobacteriaceae</taxon>
        <taxon>Sphingobacterium</taxon>
    </lineage>
</organism>
<feature type="domain" description="RagB/SusD" evidence="6">
    <location>
        <begin position="345"/>
        <end position="505"/>
    </location>
</feature>
<reference evidence="8 9" key="1">
    <citation type="submission" date="2019-08" db="EMBL/GenBank/DDBJ databases">
        <title>Phlebobacter frassis gen. nov. sp. nov., a new member of family Sphingobacteriaceae isolated from sand fly rearing media.</title>
        <authorList>
            <person name="Kakumanu M.L."/>
            <person name="Marayati B.F."/>
            <person name="Wada-Katsumata A."/>
            <person name="Wasserberg G."/>
            <person name="Schal C."/>
            <person name="Apperson C.S."/>
            <person name="Ponnusamy L."/>
        </authorList>
    </citation>
    <scope>NUCLEOTIDE SEQUENCE [LARGE SCALE GENOMIC DNA]</scope>
    <source>
        <strain evidence="8 9">SSI9</strain>
    </source>
</reference>
<evidence type="ECO:0000256" key="2">
    <source>
        <dbReference type="ARBA" id="ARBA00006275"/>
    </source>
</evidence>
<comment type="caution">
    <text evidence="8">The sequence shown here is derived from an EMBL/GenBank/DDBJ whole genome shotgun (WGS) entry which is preliminary data.</text>
</comment>
<evidence type="ECO:0000256" key="4">
    <source>
        <dbReference type="ARBA" id="ARBA00023136"/>
    </source>
</evidence>
<evidence type="ECO:0000259" key="7">
    <source>
        <dbReference type="Pfam" id="PF14322"/>
    </source>
</evidence>
<evidence type="ECO:0000256" key="5">
    <source>
        <dbReference type="ARBA" id="ARBA00023237"/>
    </source>
</evidence>
<comment type="subcellular location">
    <subcellularLocation>
        <location evidence="1">Cell outer membrane</location>
    </subcellularLocation>
</comment>
<evidence type="ECO:0000256" key="3">
    <source>
        <dbReference type="ARBA" id="ARBA00022729"/>
    </source>
</evidence>
<dbReference type="InterPro" id="IPR033985">
    <property type="entry name" value="SusD-like_N"/>
</dbReference>
<evidence type="ECO:0000259" key="6">
    <source>
        <dbReference type="Pfam" id="PF07980"/>
    </source>
</evidence>
<name>A0A5D4HAE6_9SPHI</name>
<comment type="similarity">
    <text evidence="2">Belongs to the SusD family.</text>
</comment>
<evidence type="ECO:0000313" key="8">
    <source>
        <dbReference type="EMBL" id="TYR37628.1"/>
    </source>
</evidence>
<gene>
    <name evidence="8" type="ORF">FXV77_04740</name>
</gene>
<sequence>MKISNKIKCGLLGLILFISACDKFLEVGQPDNLVKDEFWQNRDQVQSSLNGLYTSFNNCVNLFQAWGDIRSSLYAPGSQATSTHTQFISHDIYTENSLLNWGNIYRSIGWINAFIKNAPTALQHDPTFKKEELDNMLGEAHALRALYYFYLVRAFKEVPIIKEPYESDTQNLSVAASSENEVLDFIEEDLSFALDAAPQTFTNNFHRFGRVTKNAVLAMMADVKLWRNEYDACIDLCEMLDASYADKLVEPSAWYTIFSPGNSPESIFEFQYMENGPSSPLYGWFAYHDNTRDIYLANRTNILINAGELLYSAAIPEHFSADTIRLKNYSAFTLTEASNGYRPAYEVYKFLGQAPYQRSYRNQSDRVAHYIFYRYREIMFMKAEAYAMNNEYEKAEAIINIIRKHCDLPDLTPGEAGQGIEFFSWLLMEREFELGFEGKEWFAAVRISRRPGYENILIEKAATNHAMGRSYQVIRARLLDTESWFLPYHRTEVERNQLLQQKDFYKNK</sequence>
<keyword evidence="9" id="KW-1185">Reference proteome</keyword>
<dbReference type="InterPro" id="IPR011990">
    <property type="entry name" value="TPR-like_helical_dom_sf"/>
</dbReference>
<accession>A0A5D4HAE6</accession>
<keyword evidence="5" id="KW-0998">Cell outer membrane</keyword>
<dbReference type="PROSITE" id="PS51257">
    <property type="entry name" value="PROKAR_LIPOPROTEIN"/>
    <property type="match status" value="1"/>
</dbReference>
<evidence type="ECO:0000256" key="1">
    <source>
        <dbReference type="ARBA" id="ARBA00004442"/>
    </source>
</evidence>
<dbReference type="Pfam" id="PF07980">
    <property type="entry name" value="SusD_RagB"/>
    <property type="match status" value="1"/>
</dbReference>
<dbReference type="GO" id="GO:0009279">
    <property type="term" value="C:cell outer membrane"/>
    <property type="evidence" value="ECO:0007669"/>
    <property type="project" value="UniProtKB-SubCell"/>
</dbReference>
<dbReference type="Proteomes" id="UP000322362">
    <property type="component" value="Unassembled WGS sequence"/>
</dbReference>
<proteinExistence type="inferred from homology"/>
<keyword evidence="4" id="KW-0472">Membrane</keyword>
<protein>
    <submittedName>
        <fullName evidence="8">RagB/SusD family nutrient uptake outer membrane protein</fullName>
    </submittedName>
</protein>
<dbReference type="Gene3D" id="1.25.40.390">
    <property type="match status" value="1"/>
</dbReference>
<dbReference type="SUPFAM" id="SSF48452">
    <property type="entry name" value="TPR-like"/>
    <property type="match status" value="1"/>
</dbReference>
<dbReference type="Pfam" id="PF14322">
    <property type="entry name" value="SusD-like_3"/>
    <property type="match status" value="1"/>
</dbReference>
<evidence type="ECO:0000313" key="9">
    <source>
        <dbReference type="Proteomes" id="UP000322362"/>
    </source>
</evidence>
<keyword evidence="3" id="KW-0732">Signal</keyword>
<dbReference type="AlphaFoldDB" id="A0A5D4HAE6"/>
<feature type="domain" description="SusD-like N-terminal" evidence="7">
    <location>
        <begin position="23"/>
        <end position="224"/>
    </location>
</feature>